<evidence type="ECO:0000313" key="1">
    <source>
        <dbReference type="EMBL" id="BBA47147.1"/>
    </source>
</evidence>
<dbReference type="EMBL" id="AP018131">
    <property type="protein sequence ID" value="BBA47147.1"/>
    <property type="molecule type" value="Genomic_DNA"/>
</dbReference>
<dbReference type="Proteomes" id="UP000262177">
    <property type="component" value="Chromosome"/>
</dbReference>
<reference evidence="1 2" key="1">
    <citation type="journal article" date="2017" name="Biosci. Biotechnol. Biochem.">
        <title>Identification and characterization of a sulfoglycosidase from Bifidobacterium bifidum implicated in mucin glycan utilization.</title>
        <authorList>
            <person name="Katoh T."/>
            <person name="Maeshibu T."/>
            <person name="Kikkawa K."/>
            <person name="Gotoh A."/>
            <person name="Tomabechi Y."/>
            <person name="Nakamura M."/>
            <person name="Liao W.-H."/>
            <person name="Yamaguchi M."/>
            <person name="Ashida H."/>
            <person name="Yamamoto K."/>
            <person name="Katayama T."/>
        </authorList>
    </citation>
    <scope>NUCLEOTIDE SEQUENCE [LARGE SCALE GENOMIC DNA]</scope>
    <source>
        <strain evidence="1 2">JCM 7004</strain>
    </source>
</reference>
<dbReference type="AlphaFoldDB" id="A0A286TA90"/>
<organism evidence="1 2">
    <name type="scientific">Bifidobacterium bifidum LMG 13195</name>
    <dbReference type="NCBI Taxonomy" id="1207542"/>
    <lineage>
        <taxon>Bacteria</taxon>
        <taxon>Bacillati</taxon>
        <taxon>Actinomycetota</taxon>
        <taxon>Actinomycetes</taxon>
        <taxon>Bifidobacteriales</taxon>
        <taxon>Bifidobacteriaceae</taxon>
        <taxon>Bifidobacterium</taxon>
    </lineage>
</organism>
<proteinExistence type="predicted"/>
<name>A0A286TA90_BIFBI</name>
<protein>
    <submittedName>
        <fullName evidence="1">Uncharacterized protein</fullName>
    </submittedName>
</protein>
<accession>A0A286TA90</accession>
<sequence length="61" mass="6682">MSVMTRMMELINGWLARYYAVVRARMAVRLASVRAAAQGDGEENIASFARWCPASAAQFAG</sequence>
<gene>
    <name evidence="1" type="ORF">BBJK_00145</name>
</gene>
<evidence type="ECO:0000313" key="2">
    <source>
        <dbReference type="Proteomes" id="UP000262177"/>
    </source>
</evidence>